<dbReference type="PRINTS" id="PR00344">
    <property type="entry name" value="BCTRLSENSOR"/>
</dbReference>
<dbReference type="GO" id="GO:0000156">
    <property type="term" value="F:phosphorelay response regulator activity"/>
    <property type="evidence" value="ECO:0007669"/>
    <property type="project" value="TreeGrafter"/>
</dbReference>
<dbReference type="InterPro" id="IPR036890">
    <property type="entry name" value="HATPase_C_sf"/>
</dbReference>
<organism evidence="6">
    <name type="scientific">marine sediment metagenome</name>
    <dbReference type="NCBI Taxonomy" id="412755"/>
    <lineage>
        <taxon>unclassified sequences</taxon>
        <taxon>metagenomes</taxon>
        <taxon>ecological metagenomes</taxon>
    </lineage>
</organism>
<feature type="domain" description="Histidine kinase" evidence="5">
    <location>
        <begin position="62"/>
        <end position="167"/>
    </location>
</feature>
<sequence length="167" mass="18736">MLSQIIFSTLKEICDITATTIPSSISADQELASLQEILLRADIALVINQELWDTEITISVNRMQQVLRNLLSNAIKYRKKQIEVGFSINEYALIFHVKDDGQGIPKNLHKKIFECYFQLNSDDEKTLRCHGLGLAGVQVLVEDMNGILNLESDINKGATFSVTLPLN</sequence>
<dbReference type="SMART" id="SM00387">
    <property type="entry name" value="HATPase_c"/>
    <property type="match status" value="1"/>
</dbReference>
<dbReference type="EC" id="2.7.13.3" evidence="2"/>
<comment type="caution">
    <text evidence="6">The sequence shown here is derived from an EMBL/GenBank/DDBJ whole genome shotgun (WGS) entry which is preliminary data.</text>
</comment>
<keyword evidence="3" id="KW-0808">Transferase</keyword>
<proteinExistence type="predicted"/>
<dbReference type="InterPro" id="IPR003594">
    <property type="entry name" value="HATPase_dom"/>
</dbReference>
<dbReference type="Gene3D" id="3.30.565.10">
    <property type="entry name" value="Histidine kinase-like ATPase, C-terminal domain"/>
    <property type="match status" value="1"/>
</dbReference>
<dbReference type="CDD" id="cd00075">
    <property type="entry name" value="HATPase"/>
    <property type="match status" value="1"/>
</dbReference>
<evidence type="ECO:0000259" key="5">
    <source>
        <dbReference type="PROSITE" id="PS50109"/>
    </source>
</evidence>
<dbReference type="GO" id="GO:0007234">
    <property type="term" value="P:osmosensory signaling via phosphorelay pathway"/>
    <property type="evidence" value="ECO:0007669"/>
    <property type="project" value="TreeGrafter"/>
</dbReference>
<evidence type="ECO:0000256" key="2">
    <source>
        <dbReference type="ARBA" id="ARBA00012438"/>
    </source>
</evidence>
<dbReference type="PROSITE" id="PS50109">
    <property type="entry name" value="HIS_KIN"/>
    <property type="match status" value="1"/>
</dbReference>
<dbReference type="InterPro" id="IPR050351">
    <property type="entry name" value="BphY/WalK/GraS-like"/>
</dbReference>
<dbReference type="GO" id="GO:0004673">
    <property type="term" value="F:protein histidine kinase activity"/>
    <property type="evidence" value="ECO:0007669"/>
    <property type="project" value="UniProtKB-EC"/>
</dbReference>
<evidence type="ECO:0000256" key="3">
    <source>
        <dbReference type="ARBA" id="ARBA00022679"/>
    </source>
</evidence>
<dbReference type="Pfam" id="PF02518">
    <property type="entry name" value="HATPase_c"/>
    <property type="match status" value="1"/>
</dbReference>
<dbReference type="EMBL" id="BART01017392">
    <property type="protein sequence ID" value="GAG77198.1"/>
    <property type="molecule type" value="Genomic_DNA"/>
</dbReference>
<dbReference type="SUPFAM" id="SSF55874">
    <property type="entry name" value="ATPase domain of HSP90 chaperone/DNA topoisomerase II/histidine kinase"/>
    <property type="match status" value="1"/>
</dbReference>
<gene>
    <name evidence="6" type="ORF">S01H4_33123</name>
</gene>
<accession>X1AYM6</accession>
<evidence type="ECO:0000313" key="6">
    <source>
        <dbReference type="EMBL" id="GAG77198.1"/>
    </source>
</evidence>
<evidence type="ECO:0000256" key="4">
    <source>
        <dbReference type="ARBA" id="ARBA00022777"/>
    </source>
</evidence>
<dbReference type="PANTHER" id="PTHR42878">
    <property type="entry name" value="TWO-COMPONENT HISTIDINE KINASE"/>
    <property type="match status" value="1"/>
</dbReference>
<evidence type="ECO:0000256" key="1">
    <source>
        <dbReference type="ARBA" id="ARBA00000085"/>
    </source>
</evidence>
<name>X1AYM6_9ZZZZ</name>
<protein>
    <recommendedName>
        <fullName evidence="2">histidine kinase</fullName>
        <ecNumber evidence="2">2.7.13.3</ecNumber>
    </recommendedName>
</protein>
<dbReference type="PANTHER" id="PTHR42878:SF15">
    <property type="entry name" value="BACTERIOPHYTOCHROME"/>
    <property type="match status" value="1"/>
</dbReference>
<keyword evidence="4" id="KW-0418">Kinase</keyword>
<dbReference type="InterPro" id="IPR004358">
    <property type="entry name" value="Sig_transdc_His_kin-like_C"/>
</dbReference>
<reference evidence="6" key="1">
    <citation type="journal article" date="2014" name="Front. Microbiol.">
        <title>High frequency of phylogenetically diverse reductive dehalogenase-homologous genes in deep subseafloor sedimentary metagenomes.</title>
        <authorList>
            <person name="Kawai M."/>
            <person name="Futagami T."/>
            <person name="Toyoda A."/>
            <person name="Takaki Y."/>
            <person name="Nishi S."/>
            <person name="Hori S."/>
            <person name="Arai W."/>
            <person name="Tsubouchi T."/>
            <person name="Morono Y."/>
            <person name="Uchiyama I."/>
            <person name="Ito T."/>
            <person name="Fujiyama A."/>
            <person name="Inagaki F."/>
            <person name="Takami H."/>
        </authorList>
    </citation>
    <scope>NUCLEOTIDE SEQUENCE</scope>
    <source>
        <strain evidence="6">Expedition CK06-06</strain>
    </source>
</reference>
<dbReference type="AlphaFoldDB" id="X1AYM6"/>
<comment type="catalytic activity">
    <reaction evidence="1">
        <text>ATP + protein L-histidine = ADP + protein N-phospho-L-histidine.</text>
        <dbReference type="EC" id="2.7.13.3"/>
    </reaction>
</comment>
<dbReference type="GO" id="GO:0030295">
    <property type="term" value="F:protein kinase activator activity"/>
    <property type="evidence" value="ECO:0007669"/>
    <property type="project" value="TreeGrafter"/>
</dbReference>
<dbReference type="InterPro" id="IPR005467">
    <property type="entry name" value="His_kinase_dom"/>
</dbReference>